<keyword evidence="2" id="KW-1185">Reference proteome</keyword>
<evidence type="ECO:0000313" key="2">
    <source>
        <dbReference type="Proteomes" id="UP001162992"/>
    </source>
</evidence>
<gene>
    <name evidence="1" type="ORF">O6H91_19G066900</name>
</gene>
<sequence>MEKVVVARRPRNNSVWMAFGHAQDTFGSMKLIGRSMSELRLGGGGPNVPSDSHRRTSSWVDLTDHHPATISSSKDQTVKQKKGASKDDKLNTAAISESKRLGRWWEDLRHRRDRKKIDESTTGQENPVQTKESRNVSAKASIWKRLLAKLKGQAQKIRPARSDSITPPESQQAYPLPRPESFRMPRTQEAVNLRRFSSLHSHIMHSQLLQVQEAAPLWQRRKVRQPAPLDSRATKLNRNRRSSQKL</sequence>
<proteinExistence type="predicted"/>
<organism evidence="1 2">
    <name type="scientific">Diphasiastrum complanatum</name>
    <name type="common">Issler's clubmoss</name>
    <name type="synonym">Lycopodium complanatum</name>
    <dbReference type="NCBI Taxonomy" id="34168"/>
    <lineage>
        <taxon>Eukaryota</taxon>
        <taxon>Viridiplantae</taxon>
        <taxon>Streptophyta</taxon>
        <taxon>Embryophyta</taxon>
        <taxon>Tracheophyta</taxon>
        <taxon>Lycopodiopsida</taxon>
        <taxon>Lycopodiales</taxon>
        <taxon>Lycopodiaceae</taxon>
        <taxon>Lycopodioideae</taxon>
        <taxon>Diphasiastrum</taxon>
    </lineage>
</organism>
<dbReference type="Proteomes" id="UP001162992">
    <property type="component" value="Chromosome 19"/>
</dbReference>
<reference evidence="2" key="1">
    <citation type="journal article" date="2024" name="Proc. Natl. Acad. Sci. U.S.A.">
        <title>Extraordinary preservation of gene collinearity over three hundred million years revealed in homosporous lycophytes.</title>
        <authorList>
            <person name="Li C."/>
            <person name="Wickell D."/>
            <person name="Kuo L.Y."/>
            <person name="Chen X."/>
            <person name="Nie B."/>
            <person name="Liao X."/>
            <person name="Peng D."/>
            <person name="Ji J."/>
            <person name="Jenkins J."/>
            <person name="Williams M."/>
            <person name="Shu S."/>
            <person name="Plott C."/>
            <person name="Barry K."/>
            <person name="Rajasekar S."/>
            <person name="Grimwood J."/>
            <person name="Han X."/>
            <person name="Sun S."/>
            <person name="Hou Z."/>
            <person name="He W."/>
            <person name="Dai G."/>
            <person name="Sun C."/>
            <person name="Schmutz J."/>
            <person name="Leebens-Mack J.H."/>
            <person name="Li F.W."/>
            <person name="Wang L."/>
        </authorList>
    </citation>
    <scope>NUCLEOTIDE SEQUENCE [LARGE SCALE GENOMIC DNA]</scope>
    <source>
        <strain evidence="2">cv. PW_Plant_1</strain>
    </source>
</reference>
<protein>
    <submittedName>
        <fullName evidence="1">Uncharacterized protein</fullName>
    </submittedName>
</protein>
<evidence type="ECO:0000313" key="1">
    <source>
        <dbReference type="EMBL" id="KAJ7521764.1"/>
    </source>
</evidence>
<comment type="caution">
    <text evidence="1">The sequence shown here is derived from an EMBL/GenBank/DDBJ whole genome shotgun (WGS) entry which is preliminary data.</text>
</comment>
<accession>A0ACC2AW60</accession>
<dbReference type="EMBL" id="CM055110">
    <property type="protein sequence ID" value="KAJ7521764.1"/>
    <property type="molecule type" value="Genomic_DNA"/>
</dbReference>
<name>A0ACC2AW60_DIPCM</name>